<feature type="domain" description="Pyrrolo-quinoline quinone repeat" evidence="12">
    <location>
        <begin position="337"/>
        <end position="822"/>
    </location>
</feature>
<keyword evidence="14" id="KW-1185">Reference proteome</keyword>
<evidence type="ECO:0000313" key="13">
    <source>
        <dbReference type="EMBL" id="PMS15777.1"/>
    </source>
</evidence>
<keyword evidence="4" id="KW-1003">Cell membrane</keyword>
<dbReference type="GO" id="GO:0030288">
    <property type="term" value="C:outer membrane-bounded periplasmic space"/>
    <property type="evidence" value="ECO:0007669"/>
    <property type="project" value="InterPro"/>
</dbReference>
<feature type="domain" description="Pyrrolo-quinoline quinone repeat" evidence="12">
    <location>
        <begin position="169"/>
        <end position="283"/>
    </location>
</feature>
<dbReference type="GO" id="GO:0005886">
    <property type="term" value="C:plasma membrane"/>
    <property type="evidence" value="ECO:0007669"/>
    <property type="project" value="UniProtKB-SubCell"/>
</dbReference>
<organism evidence="13 14">
    <name type="scientific">Trinickia soli</name>
    <dbReference type="NCBI Taxonomy" id="380675"/>
    <lineage>
        <taxon>Bacteria</taxon>
        <taxon>Pseudomonadati</taxon>
        <taxon>Pseudomonadota</taxon>
        <taxon>Betaproteobacteria</taxon>
        <taxon>Burkholderiales</taxon>
        <taxon>Burkholderiaceae</taxon>
        <taxon>Trinickia</taxon>
    </lineage>
</organism>
<evidence type="ECO:0000256" key="4">
    <source>
        <dbReference type="ARBA" id="ARBA00022475"/>
    </source>
</evidence>
<evidence type="ECO:0000256" key="2">
    <source>
        <dbReference type="ARBA" id="ARBA00004651"/>
    </source>
</evidence>
<feature type="transmembrane region" description="Helical" evidence="11">
    <location>
        <begin position="12"/>
        <end position="35"/>
    </location>
</feature>
<name>A0A2N7VF38_9BURK</name>
<evidence type="ECO:0000256" key="10">
    <source>
        <dbReference type="SAM" id="MobiDB-lite"/>
    </source>
</evidence>
<feature type="region of interest" description="Disordered" evidence="10">
    <location>
        <begin position="279"/>
        <end position="298"/>
    </location>
</feature>
<evidence type="ECO:0000256" key="6">
    <source>
        <dbReference type="ARBA" id="ARBA00022891"/>
    </source>
</evidence>
<evidence type="ECO:0000256" key="1">
    <source>
        <dbReference type="ARBA" id="ARBA00001931"/>
    </source>
</evidence>
<dbReference type="InterPro" id="IPR002372">
    <property type="entry name" value="PQQ_rpt_dom"/>
</dbReference>
<dbReference type="CDD" id="cd10280">
    <property type="entry name" value="PQQ_mGDH"/>
    <property type="match status" value="1"/>
</dbReference>
<dbReference type="Gene3D" id="2.140.10.10">
    <property type="entry name" value="Quinoprotein alcohol dehydrogenase-like superfamily"/>
    <property type="match status" value="3"/>
</dbReference>
<feature type="transmembrane region" description="Helical" evidence="11">
    <location>
        <begin position="117"/>
        <end position="138"/>
    </location>
</feature>
<dbReference type="EC" id="1.1.5.2" evidence="13"/>
<dbReference type="SUPFAM" id="SSF50998">
    <property type="entry name" value="Quinoprotein alcohol dehydrogenase-like"/>
    <property type="match status" value="1"/>
</dbReference>
<feature type="compositionally biased region" description="Low complexity" evidence="10">
    <location>
        <begin position="318"/>
        <end position="337"/>
    </location>
</feature>
<evidence type="ECO:0000259" key="12">
    <source>
        <dbReference type="Pfam" id="PF01011"/>
    </source>
</evidence>
<evidence type="ECO:0000256" key="11">
    <source>
        <dbReference type="SAM" id="Phobius"/>
    </source>
</evidence>
<dbReference type="SMART" id="SM00564">
    <property type="entry name" value="PQQ"/>
    <property type="match status" value="4"/>
</dbReference>
<evidence type="ECO:0000256" key="9">
    <source>
        <dbReference type="ARBA" id="ARBA00023136"/>
    </source>
</evidence>
<dbReference type="RefSeq" id="WP_102612885.1">
    <property type="nucleotide sequence ID" value="NZ_CADIKD010000031.1"/>
</dbReference>
<evidence type="ECO:0000256" key="3">
    <source>
        <dbReference type="ARBA" id="ARBA00008156"/>
    </source>
</evidence>
<dbReference type="InterPro" id="IPR001479">
    <property type="entry name" value="Quinoprotein_DH_CS"/>
</dbReference>
<feature type="transmembrane region" description="Helical" evidence="11">
    <location>
        <begin position="41"/>
        <end position="57"/>
    </location>
</feature>
<reference evidence="13 14" key="1">
    <citation type="submission" date="2018-01" db="EMBL/GenBank/DDBJ databases">
        <title>Whole genome analyses suggest that Burkholderia sensu lato contains two further novel genera in the rhizoxinica-symbiotica group Mycetohabitans gen. nov., and Trinickia gen. nov.: implications for the evolution of diazotrophy and nodulation in the Burkholderiaceae.</title>
        <authorList>
            <person name="Estrada-de los Santos P."/>
            <person name="Palmer M."/>
            <person name="Chavez-Ramirez B."/>
            <person name="Beukes C."/>
            <person name="Steenkamp E.T."/>
            <person name="Hirsch A.M."/>
            <person name="Manyaka P."/>
            <person name="Maluk M."/>
            <person name="Lafos M."/>
            <person name="Crook M."/>
            <person name="Gross E."/>
            <person name="Simon M.F."/>
            <person name="Bueno dos Reis Junior F."/>
            <person name="Poole P.S."/>
            <person name="Venter S.N."/>
            <person name="James E.K."/>
        </authorList>
    </citation>
    <scope>NUCLEOTIDE SEQUENCE [LARGE SCALE GENOMIC DNA]</scope>
    <source>
        <strain evidence="13 14">GP25-8</strain>
    </source>
</reference>
<evidence type="ECO:0000313" key="14">
    <source>
        <dbReference type="Proteomes" id="UP000235347"/>
    </source>
</evidence>
<evidence type="ECO:0000256" key="5">
    <source>
        <dbReference type="ARBA" id="ARBA00022692"/>
    </source>
</evidence>
<gene>
    <name evidence="13" type="ORF">C0Z19_26930</name>
</gene>
<feature type="transmembrane region" description="Helical" evidence="11">
    <location>
        <begin position="64"/>
        <end position="80"/>
    </location>
</feature>
<dbReference type="PROSITE" id="PS00364">
    <property type="entry name" value="BACTERIAL_PQQ_2"/>
    <property type="match status" value="1"/>
</dbReference>
<dbReference type="EMBL" id="PNYB01000042">
    <property type="protein sequence ID" value="PMS15777.1"/>
    <property type="molecule type" value="Genomic_DNA"/>
</dbReference>
<dbReference type="GO" id="GO:0008876">
    <property type="term" value="F:quinoprotein glucose dehydrogenase activity"/>
    <property type="evidence" value="ECO:0007669"/>
    <property type="project" value="UniProtKB-EC"/>
</dbReference>
<evidence type="ECO:0000256" key="8">
    <source>
        <dbReference type="ARBA" id="ARBA00023002"/>
    </source>
</evidence>
<protein>
    <submittedName>
        <fullName evidence="13">Membrane-bound PQQ-dependent dehydrogenase, glucose/quinate/shikimate family</fullName>
        <ecNumber evidence="13">1.1.5.2</ecNumber>
    </submittedName>
</protein>
<keyword evidence="9 11" id="KW-0472">Membrane</keyword>
<feature type="region of interest" description="Disordered" evidence="10">
    <location>
        <begin position="318"/>
        <end position="338"/>
    </location>
</feature>
<dbReference type="Proteomes" id="UP000235347">
    <property type="component" value="Unassembled WGS sequence"/>
</dbReference>
<comment type="cofactor">
    <cofactor evidence="1">
        <name>pyrroloquinoline quinone</name>
        <dbReference type="ChEBI" id="CHEBI:58442"/>
    </cofactor>
</comment>
<dbReference type="InterPro" id="IPR011047">
    <property type="entry name" value="Quinoprotein_ADH-like_sf"/>
</dbReference>
<dbReference type="NCBIfam" id="TIGR03074">
    <property type="entry name" value="PQQ_membr_DH"/>
    <property type="match status" value="1"/>
</dbReference>
<comment type="similarity">
    <text evidence="3">Belongs to the bacterial PQQ dehydrogenase family.</text>
</comment>
<dbReference type="AlphaFoldDB" id="A0A2N7VF38"/>
<dbReference type="GO" id="GO:0048038">
    <property type="term" value="F:quinone binding"/>
    <property type="evidence" value="ECO:0007669"/>
    <property type="project" value="InterPro"/>
</dbReference>
<comment type="caution">
    <text evidence="13">The sequence shown here is derived from an EMBL/GenBank/DDBJ whole genome shotgun (WGS) entry which is preliminary data.</text>
</comment>
<dbReference type="InterPro" id="IPR018391">
    <property type="entry name" value="PQQ_b-propeller_rpt"/>
</dbReference>
<dbReference type="InterPro" id="IPR017511">
    <property type="entry name" value="PQQ_mDH"/>
</dbReference>
<sequence length="848" mass="89863">MSTPSSSLRILNALSVVFCGLTALYLLIGGAWLLAVGGSPYYVATGIALLAVTWLIWRRHPAAFLLYAAILVGTAAWGLWESGPDFWALVPRSDVLVIFGIWLLLAVSPSLVPPRGVAVGMLLLALVIWGGVLGYAVFNDPQTVNGTLSGTPNAQAATAPASGVEAADWPAYGRTLQGTRYSPIAQITPDNVKNLKVAWIFRTGDTKGPNDPVEITNEVTPLKIGDLLYTCSPHQILFALDAQTGKLKWKFDPKLKADPSFQHVTCRGVSYADLSTNSAEAPAPASAPESNATAAAQATASDASAASAASAVPAASDSPASAAASTSTPASGAQQATGAPGLCTRRIFLPVNDGHLYALDAETGQRCPDFADNGDLDLQQNEPVTTPGMYEPTSPPVVTSKVIIVAGSVEDNFSTREPSGVIRGFDVRTGKLLWAFDPGAQDPNALPGPGRHYTWNSPNSWAPAAYDPKLDMVYLPMGVSTPDIWGGNRTPLQERYASGLLALHASTGKLAWFYQSTHHDLWDMDQPSQPTVADITGKDGNTIPVVYAPAKTGNLYVLDRRTGMPVVPAPERPVPQDPAPGDRLSPTQPFSALTYRPTKNLSGADMWGATMYDQLVCRVMFHRLRYDGIYTPPSLQGTLVFPGNLGMFEWGGIAVDTDRQIAIANPIALPFVSRLIPRGPGNPMEPVAGAKGNGTEAGVQPQYGVPYGVTLNPFLSPFGLPCKQPAWGYISAIDLKTNQIVWKKRIGTARDSSSIPLPFKLGMPMLGGPIATAGGVAFIAATADNYIRGYDVNNGKELWRARLPAGGQATPMTYSVNGRQYVVIAAGGHGSFGTKLGDYLIAYALPNQ</sequence>
<accession>A0A2N7VF38</accession>
<keyword evidence="6" id="KW-0634">PQQ</keyword>
<evidence type="ECO:0000256" key="7">
    <source>
        <dbReference type="ARBA" id="ARBA00022989"/>
    </source>
</evidence>
<keyword evidence="8 13" id="KW-0560">Oxidoreductase</keyword>
<dbReference type="Pfam" id="PF01011">
    <property type="entry name" value="PQQ"/>
    <property type="match status" value="2"/>
</dbReference>
<keyword evidence="5 11" id="KW-0812">Transmembrane</keyword>
<comment type="subcellular location">
    <subcellularLocation>
        <location evidence="2">Cell membrane</location>
        <topology evidence="2">Multi-pass membrane protein</topology>
    </subcellularLocation>
</comment>
<keyword evidence="7 11" id="KW-1133">Transmembrane helix</keyword>
<proteinExistence type="inferred from homology"/>
<dbReference type="PANTHER" id="PTHR32303:SF4">
    <property type="entry name" value="QUINOPROTEIN GLUCOSE DEHYDROGENASE"/>
    <property type="match status" value="1"/>
</dbReference>
<dbReference type="PANTHER" id="PTHR32303">
    <property type="entry name" value="QUINOPROTEIN ALCOHOL DEHYDROGENASE (CYTOCHROME C)"/>
    <property type="match status" value="1"/>
</dbReference>